<gene>
    <name evidence="2" type="ORF">EJK80_10820</name>
</gene>
<organism evidence="2 3">
    <name type="scientific">Corynebacterium phoceense</name>
    <dbReference type="NCBI Taxonomy" id="1686286"/>
    <lineage>
        <taxon>Bacteria</taxon>
        <taxon>Bacillati</taxon>
        <taxon>Actinomycetota</taxon>
        <taxon>Actinomycetes</taxon>
        <taxon>Mycobacteriales</taxon>
        <taxon>Corynebacteriaceae</taxon>
        <taxon>Corynebacterium</taxon>
    </lineage>
</organism>
<feature type="transmembrane region" description="Helical" evidence="1">
    <location>
        <begin position="7"/>
        <end position="28"/>
    </location>
</feature>
<accession>A0A540R4Z6</accession>
<dbReference type="GeneID" id="79851410"/>
<dbReference type="EMBL" id="VHIR01000018">
    <property type="protein sequence ID" value="TQE42776.1"/>
    <property type="molecule type" value="Genomic_DNA"/>
</dbReference>
<sequence>MNKVGQAITTLVIGLFAIALVGMIAMSATRPAQPVDRTFAEAVETIDDANLNATALAVADVYGEQWVQFLNLCPGTTPDDIRNGLQVNPEDLGITETVPAGTNYIVAMNTDQQFYAEKISMDKVDICTTVGQLPMSNAASMIPLAKTPEGQWVFAG</sequence>
<proteinExistence type="predicted"/>
<dbReference type="Proteomes" id="UP000318080">
    <property type="component" value="Unassembled WGS sequence"/>
</dbReference>
<evidence type="ECO:0000313" key="2">
    <source>
        <dbReference type="EMBL" id="TQE42776.1"/>
    </source>
</evidence>
<keyword evidence="1" id="KW-1133">Transmembrane helix</keyword>
<evidence type="ECO:0000313" key="3">
    <source>
        <dbReference type="Proteomes" id="UP000318080"/>
    </source>
</evidence>
<comment type="caution">
    <text evidence="2">The sequence shown here is derived from an EMBL/GenBank/DDBJ whole genome shotgun (WGS) entry which is preliminary data.</text>
</comment>
<reference evidence="2 3" key="1">
    <citation type="submission" date="2019-06" db="EMBL/GenBank/DDBJ databases">
        <title>Draft genome of C. phoceense Strain 272.</title>
        <authorList>
            <person name="Pacheco L.G.C."/>
            <person name="Barberis C.M."/>
            <person name="Almuzara M.N."/>
            <person name="Traglia G.M."/>
            <person name="Santos C.S."/>
            <person name="Rocha D.J.P.G."/>
            <person name="Aguiar E.R.G.R."/>
            <person name="Vay C.A."/>
        </authorList>
    </citation>
    <scope>NUCLEOTIDE SEQUENCE [LARGE SCALE GENOMIC DNA]</scope>
    <source>
        <strain evidence="2 3">272</strain>
    </source>
</reference>
<evidence type="ECO:0000256" key="1">
    <source>
        <dbReference type="SAM" id="Phobius"/>
    </source>
</evidence>
<keyword evidence="3" id="KW-1185">Reference proteome</keyword>
<dbReference type="STRING" id="1686286.GCA_900092335_00027"/>
<keyword evidence="1" id="KW-0472">Membrane</keyword>
<name>A0A540R4Z6_9CORY</name>
<dbReference type="AlphaFoldDB" id="A0A540R4Z6"/>
<keyword evidence="1" id="KW-0812">Transmembrane</keyword>
<dbReference type="RefSeq" id="WP_066511076.1">
    <property type="nucleotide sequence ID" value="NZ_JADPQA010000001.1"/>
</dbReference>
<protein>
    <submittedName>
        <fullName evidence="2">Uncharacterized protein</fullName>
    </submittedName>
</protein>